<keyword evidence="2" id="KW-1133">Transmembrane helix</keyword>
<dbReference type="AlphaFoldDB" id="A0AAQ3KCM1"/>
<accession>A0AAQ3KCM1</accession>
<evidence type="ECO:0000256" key="2">
    <source>
        <dbReference type="SAM" id="Phobius"/>
    </source>
</evidence>
<feature type="region of interest" description="Disordered" evidence="1">
    <location>
        <begin position="97"/>
        <end position="118"/>
    </location>
</feature>
<keyword evidence="2" id="KW-0472">Membrane</keyword>
<feature type="transmembrane region" description="Helical" evidence="2">
    <location>
        <begin position="159"/>
        <end position="178"/>
    </location>
</feature>
<dbReference type="EMBL" id="CP136893">
    <property type="protein sequence ID" value="WOL04022.1"/>
    <property type="molecule type" value="Genomic_DNA"/>
</dbReference>
<dbReference type="PANTHER" id="PTHR34188">
    <property type="entry name" value="OS01G0299500 PROTEIN"/>
    <property type="match status" value="1"/>
</dbReference>
<feature type="compositionally biased region" description="Basic residues" evidence="1">
    <location>
        <begin position="97"/>
        <end position="108"/>
    </location>
</feature>
<evidence type="ECO:0000313" key="4">
    <source>
        <dbReference type="Proteomes" id="UP001327560"/>
    </source>
</evidence>
<organism evidence="3 4">
    <name type="scientific">Canna indica</name>
    <name type="common">Indian-shot</name>
    <dbReference type="NCBI Taxonomy" id="4628"/>
    <lineage>
        <taxon>Eukaryota</taxon>
        <taxon>Viridiplantae</taxon>
        <taxon>Streptophyta</taxon>
        <taxon>Embryophyta</taxon>
        <taxon>Tracheophyta</taxon>
        <taxon>Spermatophyta</taxon>
        <taxon>Magnoliopsida</taxon>
        <taxon>Liliopsida</taxon>
        <taxon>Zingiberales</taxon>
        <taxon>Cannaceae</taxon>
        <taxon>Canna</taxon>
    </lineage>
</organism>
<sequence length="237" mass="26515">MDKNSSGERDLVFDLESGMNSVTNEQEGVKEKRELSRVWSGFVGIDGSIKGERAFKLENSTSISSKLPLANKEALVDERIEQDEKVGLLEQKIGVKKSKKKGCKKPPKPPRPPNSLPLDAADHELMKQIEEIEMLRRARIDRMKKKLKNANSAHSSSSLWALIITILFVFILIWPGVYSRRSYSINFHGSPKSSVHTRGGLISIQFHKNGSRNATRSSSSASPKYAPSYLRCLSIHP</sequence>
<evidence type="ECO:0000313" key="3">
    <source>
        <dbReference type="EMBL" id="WOL04022.1"/>
    </source>
</evidence>
<feature type="compositionally biased region" description="Basic and acidic residues" evidence="1">
    <location>
        <begin position="1"/>
        <end position="12"/>
    </location>
</feature>
<feature type="region of interest" description="Disordered" evidence="1">
    <location>
        <begin position="1"/>
        <end position="30"/>
    </location>
</feature>
<evidence type="ECO:0000256" key="1">
    <source>
        <dbReference type="SAM" id="MobiDB-lite"/>
    </source>
</evidence>
<evidence type="ECO:0008006" key="5">
    <source>
        <dbReference type="Google" id="ProtNLM"/>
    </source>
</evidence>
<proteinExistence type="predicted"/>
<gene>
    <name evidence="3" type="ORF">Cni_G12743</name>
</gene>
<keyword evidence="4" id="KW-1185">Reference proteome</keyword>
<keyword evidence="2" id="KW-0812">Transmembrane</keyword>
<dbReference type="Proteomes" id="UP001327560">
    <property type="component" value="Chromosome 4"/>
</dbReference>
<dbReference type="PANTHER" id="PTHR34188:SF5">
    <property type="entry name" value="OS05G0131900 PROTEIN"/>
    <property type="match status" value="1"/>
</dbReference>
<protein>
    <recommendedName>
        <fullName evidence="5">Transmembrane protein</fullName>
    </recommendedName>
</protein>
<reference evidence="3 4" key="1">
    <citation type="submission" date="2023-10" db="EMBL/GenBank/DDBJ databases">
        <title>Chromosome-scale genome assembly provides insights into flower coloration mechanisms of Canna indica.</title>
        <authorList>
            <person name="Li C."/>
        </authorList>
    </citation>
    <scope>NUCLEOTIDE SEQUENCE [LARGE SCALE GENOMIC DNA]</scope>
    <source>
        <tissue evidence="3">Flower</tissue>
    </source>
</reference>
<name>A0AAQ3KCM1_9LILI</name>